<keyword evidence="3" id="KW-1185">Reference proteome</keyword>
<organism evidence="2 3">
    <name type="scientific">Uliginosibacterium paludis</name>
    <dbReference type="NCBI Taxonomy" id="1615952"/>
    <lineage>
        <taxon>Bacteria</taxon>
        <taxon>Pseudomonadati</taxon>
        <taxon>Pseudomonadota</taxon>
        <taxon>Betaproteobacteria</taxon>
        <taxon>Rhodocyclales</taxon>
        <taxon>Zoogloeaceae</taxon>
        <taxon>Uliginosibacterium</taxon>
    </lineage>
</organism>
<feature type="transmembrane region" description="Helical" evidence="1">
    <location>
        <begin position="46"/>
        <end position="65"/>
    </location>
</feature>
<feature type="transmembrane region" description="Helical" evidence="1">
    <location>
        <begin position="120"/>
        <end position="141"/>
    </location>
</feature>
<comment type="caution">
    <text evidence="2">The sequence shown here is derived from an EMBL/GenBank/DDBJ whole genome shotgun (WGS) entry which is preliminary data.</text>
</comment>
<protein>
    <submittedName>
        <fullName evidence="2">DUF2214 family protein</fullName>
    </submittedName>
</protein>
<dbReference type="EMBL" id="JBEWLZ010000007">
    <property type="protein sequence ID" value="MET1490726.1"/>
    <property type="molecule type" value="Genomic_DNA"/>
</dbReference>
<dbReference type="RefSeq" id="WP_345925989.1">
    <property type="nucleotide sequence ID" value="NZ_JBDIVF010000002.1"/>
</dbReference>
<reference evidence="2 3" key="1">
    <citation type="submission" date="2024-07" db="EMBL/GenBank/DDBJ databases">
        <title>Uliginosibacterium paludis KCTC:42655.</title>
        <authorList>
            <person name="Kim M.K."/>
        </authorList>
    </citation>
    <scope>NUCLEOTIDE SEQUENCE [LARGE SCALE GENOMIC DNA]</scope>
    <source>
        <strain evidence="2 3">KCTC 42655</strain>
    </source>
</reference>
<evidence type="ECO:0000313" key="3">
    <source>
        <dbReference type="Proteomes" id="UP001548590"/>
    </source>
</evidence>
<keyword evidence="1" id="KW-0472">Membrane</keyword>
<keyword evidence="1" id="KW-1133">Transmembrane helix</keyword>
<dbReference type="InterPro" id="IPR018706">
    <property type="entry name" value="DUF2214_membrane"/>
</dbReference>
<evidence type="ECO:0000313" key="2">
    <source>
        <dbReference type="EMBL" id="MET1490726.1"/>
    </source>
</evidence>
<sequence length="145" mass="15846">MTDLLVRYAHFLAILILTGVLFAEHLLLRDEMSAAEIRRLARIDRFYGLAAAGVLAAGLTLWMSGAKPAAFYTANPVFHAKLGLFALAALISIHPTVFLIRQSRLEAQVVRVPRSVRQAVRLELAILILLPLLAVLMAHGVGLRG</sequence>
<dbReference type="Proteomes" id="UP001548590">
    <property type="component" value="Unassembled WGS sequence"/>
</dbReference>
<feature type="transmembrane region" description="Helical" evidence="1">
    <location>
        <begin position="6"/>
        <end position="26"/>
    </location>
</feature>
<dbReference type="Pfam" id="PF09980">
    <property type="entry name" value="DUF2214"/>
    <property type="match status" value="1"/>
</dbReference>
<feature type="transmembrane region" description="Helical" evidence="1">
    <location>
        <begin position="77"/>
        <end position="100"/>
    </location>
</feature>
<accession>A0ABV2CS38</accession>
<keyword evidence="1" id="KW-0812">Transmembrane</keyword>
<evidence type="ECO:0000256" key="1">
    <source>
        <dbReference type="SAM" id="Phobius"/>
    </source>
</evidence>
<proteinExistence type="predicted"/>
<name>A0ABV2CS38_9RHOO</name>
<gene>
    <name evidence="2" type="ORF">ABVT11_12890</name>
</gene>